<proteinExistence type="predicted"/>
<reference evidence="2" key="2">
    <citation type="journal article" date="2007" name="Science">
        <title>Draft genome sequence of the sexually transmitted pathogen Trichomonas vaginalis.</title>
        <authorList>
            <person name="Carlton J.M."/>
            <person name="Hirt R.P."/>
            <person name="Silva J.C."/>
            <person name="Delcher A.L."/>
            <person name="Schatz M."/>
            <person name="Zhao Q."/>
            <person name="Wortman J.R."/>
            <person name="Bidwell S.L."/>
            <person name="Alsmark U.C.M."/>
            <person name="Besteiro S."/>
            <person name="Sicheritz-Ponten T."/>
            <person name="Noel C.J."/>
            <person name="Dacks J.B."/>
            <person name="Foster P.G."/>
            <person name="Simillion C."/>
            <person name="Van de Peer Y."/>
            <person name="Miranda-Saavedra D."/>
            <person name="Barton G.J."/>
            <person name="Westrop G.D."/>
            <person name="Mueller S."/>
            <person name="Dessi D."/>
            <person name="Fiori P.L."/>
            <person name="Ren Q."/>
            <person name="Paulsen I."/>
            <person name="Zhang H."/>
            <person name="Bastida-Corcuera F.D."/>
            <person name="Simoes-Barbosa A."/>
            <person name="Brown M.T."/>
            <person name="Hayes R.D."/>
            <person name="Mukherjee M."/>
            <person name="Okumura C.Y."/>
            <person name="Schneider R."/>
            <person name="Smith A.J."/>
            <person name="Vanacova S."/>
            <person name="Villalvazo M."/>
            <person name="Haas B.J."/>
            <person name="Pertea M."/>
            <person name="Feldblyum T.V."/>
            <person name="Utterback T.R."/>
            <person name="Shu C.L."/>
            <person name="Osoegawa K."/>
            <person name="de Jong P.J."/>
            <person name="Hrdy I."/>
            <person name="Horvathova L."/>
            <person name="Zubacova Z."/>
            <person name="Dolezal P."/>
            <person name="Malik S.B."/>
            <person name="Logsdon J.M. Jr."/>
            <person name="Henze K."/>
            <person name="Gupta A."/>
            <person name="Wang C.C."/>
            <person name="Dunne R.L."/>
            <person name="Upcroft J.A."/>
            <person name="Upcroft P."/>
            <person name="White O."/>
            <person name="Salzberg S.L."/>
            <person name="Tang P."/>
            <person name="Chiu C.-H."/>
            <person name="Lee Y.-S."/>
            <person name="Embley T.M."/>
            <person name="Coombs G.H."/>
            <person name="Mottram J.C."/>
            <person name="Tachezy J."/>
            <person name="Fraser-Liggett C.M."/>
            <person name="Johnson P.J."/>
        </authorList>
    </citation>
    <scope>NUCLEOTIDE SEQUENCE [LARGE SCALE GENOMIC DNA]</scope>
    <source>
        <strain evidence="2">G3</strain>
    </source>
</reference>
<reference evidence="2" key="1">
    <citation type="submission" date="2006-10" db="EMBL/GenBank/DDBJ databases">
        <authorList>
            <person name="Amadeo P."/>
            <person name="Zhao Q."/>
            <person name="Wortman J."/>
            <person name="Fraser-Liggett C."/>
            <person name="Carlton J."/>
        </authorList>
    </citation>
    <scope>NUCLEOTIDE SEQUENCE</scope>
    <source>
        <strain evidence="2">G3</strain>
    </source>
</reference>
<dbReference type="Pfam" id="PF08389">
    <property type="entry name" value="Xpo1"/>
    <property type="match status" value="1"/>
</dbReference>
<dbReference type="GO" id="GO:0005737">
    <property type="term" value="C:cytoplasm"/>
    <property type="evidence" value="ECO:0000318"/>
    <property type="project" value="GO_Central"/>
</dbReference>
<dbReference type="InterPro" id="IPR011989">
    <property type="entry name" value="ARM-like"/>
</dbReference>
<dbReference type="VEuPathDB" id="TrichDB:TVAGG3_0044040"/>
<dbReference type="GO" id="GO:0005634">
    <property type="term" value="C:nucleus"/>
    <property type="evidence" value="ECO:0000318"/>
    <property type="project" value="GO_Central"/>
</dbReference>
<evidence type="ECO:0000259" key="1">
    <source>
        <dbReference type="Pfam" id="PF08389"/>
    </source>
</evidence>
<sequence>MSENLEYVEEMLAVPESAEYEQINQANQVISEWSTTCNVIVDGALILSRNTNLLVRQRVASAMVNQIQFQWGSIQPDVRNDIKKTLIASVRALQDNKLTLRSLCIVISRIACYDLPTEWDDFFEFCFINESMPVEIQQANMLILARYSKEVNCTKLITQNHRIQVREQLIQFELQIEDSVKLGFQTPEIAPSALKLLLSLLRWTQKYEMINKELVHKLLFDFLPNEIIQKTAIKCLRTIFIERNDTFNYYNELAPIVIIALNTLKDPVNPSLAITHSKLVKIFLIDFMGQFLPIIRIFSLTSPATVKDEQIIKEFNTARDEEISVIADYGFKFEEYAQMIVDSFNIILSLDIEEVEDNFWELWHQIFQDIKQESYRHSKISYEPVILMQISTFFDPMMNVIRENIYRLLPAAADEDVNCSAKAKVCFAALASLDNQKMMEFLNNQPHDVSFFFALCSFDYLYDSSELLDDIGTTTMNYLEEINEDSDPDIICALMGMCARLSLYLSSNNENFSRVISFLIGSLDSQELKVRNSAASALIRVIQNSLNYLTGNTTQLTQSVIEESEKLMNNLDSTSMKYVFVACSMLIRTVTDQKEVNQIMDTLYQPVIDALAVFFDSPENNKRKAIDALDIILNCIIQIPAYGQHYAEIFVPALMQLAENVFKDVQYSEICDYLLAALANIIAVLNYEDGIEYFNQVLSMVSQFGVAVGDSVFKFIAVVRNEHDQIEEMWPDIYKTFVEPVMANDPPPIEALAIMMKNFTVSSLGFDFVVDIMKRGIEAYEANTNDAAIGMWNRIAFYEYDSNIKNDIITAISDIILPTAFQSVFDMTHSASLDSICQFISDQVRYLKDLSATQHAKEVLLDFFPTIVPEPTENLYSNFLNFIFDMSTQQFKIYTAIQSLISSMRVVSPVDADQFKIVKRSNFFSMLFPFMFGALFEPFGEAEPLQIGGPVFLSAPFEFITNDDKKPAITSSQDSTN</sequence>
<dbReference type="InterPro" id="IPR016024">
    <property type="entry name" value="ARM-type_fold"/>
</dbReference>
<dbReference type="GO" id="GO:0005049">
    <property type="term" value="F:nuclear export signal receptor activity"/>
    <property type="evidence" value="ECO:0000318"/>
    <property type="project" value="GO_Central"/>
</dbReference>
<dbReference type="AlphaFoldDB" id="A2FN31"/>
<evidence type="ECO:0000313" key="2">
    <source>
        <dbReference type="EMBL" id="EAX93673.1"/>
    </source>
</evidence>
<dbReference type="GO" id="GO:0006611">
    <property type="term" value="P:protein export from nucleus"/>
    <property type="evidence" value="ECO:0007669"/>
    <property type="project" value="InterPro"/>
</dbReference>
<dbReference type="STRING" id="5722.A2FN31"/>
<dbReference type="GO" id="GO:0000056">
    <property type="term" value="P:ribosomal small subunit export from nucleus"/>
    <property type="evidence" value="ECO:0000318"/>
    <property type="project" value="GO_Central"/>
</dbReference>
<dbReference type="InterPro" id="IPR045065">
    <property type="entry name" value="XPO1/5"/>
</dbReference>
<dbReference type="InterPro" id="IPR013598">
    <property type="entry name" value="Exportin-1/Importin-b-like"/>
</dbReference>
<dbReference type="PANTHER" id="PTHR11223:SF2">
    <property type="entry name" value="EXPORTIN-1"/>
    <property type="match status" value="1"/>
</dbReference>
<organism evidence="2 3">
    <name type="scientific">Trichomonas vaginalis (strain ATCC PRA-98 / G3)</name>
    <dbReference type="NCBI Taxonomy" id="412133"/>
    <lineage>
        <taxon>Eukaryota</taxon>
        <taxon>Metamonada</taxon>
        <taxon>Parabasalia</taxon>
        <taxon>Trichomonadida</taxon>
        <taxon>Trichomonadidae</taxon>
        <taxon>Trichomonas</taxon>
    </lineage>
</organism>
<evidence type="ECO:0000313" key="3">
    <source>
        <dbReference type="Proteomes" id="UP000001542"/>
    </source>
</evidence>
<dbReference type="InParanoid" id="A2FN31"/>
<dbReference type="VEuPathDB" id="TrichDB:TVAG_103920"/>
<keyword evidence="3" id="KW-1185">Reference proteome</keyword>
<dbReference type="PANTHER" id="PTHR11223">
    <property type="entry name" value="EXPORTIN 1/5"/>
    <property type="match status" value="1"/>
</dbReference>
<dbReference type="EMBL" id="DS113898">
    <property type="protein sequence ID" value="EAX93673.1"/>
    <property type="molecule type" value="Genomic_DNA"/>
</dbReference>
<feature type="domain" description="Exportin-1/Importin-beta-like" evidence="1">
    <location>
        <begin position="98"/>
        <end position="236"/>
    </location>
</feature>
<name>A2FN31_TRIV3</name>
<dbReference type="Gene3D" id="1.25.10.10">
    <property type="entry name" value="Leucine-rich Repeat Variant"/>
    <property type="match status" value="1"/>
</dbReference>
<dbReference type="GO" id="GO:0000055">
    <property type="term" value="P:ribosomal large subunit export from nucleus"/>
    <property type="evidence" value="ECO:0000318"/>
    <property type="project" value="GO_Central"/>
</dbReference>
<dbReference type="SUPFAM" id="SSF48371">
    <property type="entry name" value="ARM repeat"/>
    <property type="match status" value="1"/>
</dbReference>
<gene>
    <name evidence="2" type="ORF">TVAG_103920</name>
</gene>
<accession>A2FN31</accession>
<dbReference type="OrthoDB" id="10261013at2759"/>
<dbReference type="KEGG" id="tva:4751397"/>
<protein>
    <recommendedName>
        <fullName evidence="1">Exportin-1/Importin-beta-like domain-containing protein</fullName>
    </recommendedName>
</protein>
<dbReference type="Proteomes" id="UP000001542">
    <property type="component" value="Unassembled WGS sequence"/>
</dbReference>
<dbReference type="RefSeq" id="XP_001306603.1">
    <property type="nucleotide sequence ID" value="XM_001306602.1"/>
</dbReference>
<dbReference type="SMR" id="A2FN31"/>